<dbReference type="AlphaFoldDB" id="A0A6J6RQK7"/>
<name>A0A6J6RQK7_9ZZZZ</name>
<evidence type="ECO:0000256" key="1">
    <source>
        <dbReference type="SAM" id="MobiDB-lite"/>
    </source>
</evidence>
<evidence type="ECO:0000313" key="2">
    <source>
        <dbReference type="EMBL" id="CAB4724800.1"/>
    </source>
</evidence>
<protein>
    <submittedName>
        <fullName evidence="2">Unannotated protein</fullName>
    </submittedName>
</protein>
<sequence length="138" mass="14935">MVRKTGLHKQSSAALTPADNTSGTHKQCHRFFGCPISRSEKFLVEIKKGNNICVVNSVERGFGSHDDSGASSTCIGTSLGGELGDWFAHESFEFLSDTVHAGPQILHLRATALDAEQWSNSVAAETHKRSVISLHHCC</sequence>
<accession>A0A6J6RQK7</accession>
<gene>
    <name evidence="2" type="ORF">UFOPK2624_01965</name>
</gene>
<dbReference type="EMBL" id="CAEZXY010000148">
    <property type="protein sequence ID" value="CAB4724800.1"/>
    <property type="molecule type" value="Genomic_DNA"/>
</dbReference>
<reference evidence="2" key="1">
    <citation type="submission" date="2020-05" db="EMBL/GenBank/DDBJ databases">
        <authorList>
            <person name="Chiriac C."/>
            <person name="Salcher M."/>
            <person name="Ghai R."/>
            <person name="Kavagutti S V."/>
        </authorList>
    </citation>
    <scope>NUCLEOTIDE SEQUENCE</scope>
</reference>
<proteinExistence type="predicted"/>
<feature type="region of interest" description="Disordered" evidence="1">
    <location>
        <begin position="1"/>
        <end position="25"/>
    </location>
</feature>
<organism evidence="2">
    <name type="scientific">freshwater metagenome</name>
    <dbReference type="NCBI Taxonomy" id="449393"/>
    <lineage>
        <taxon>unclassified sequences</taxon>
        <taxon>metagenomes</taxon>
        <taxon>ecological metagenomes</taxon>
    </lineage>
</organism>
<feature type="compositionally biased region" description="Polar residues" evidence="1">
    <location>
        <begin position="8"/>
        <end position="25"/>
    </location>
</feature>